<dbReference type="Proteomes" id="UP000277928">
    <property type="component" value="Unassembled WGS sequence"/>
</dbReference>
<keyword evidence="3" id="KW-1185">Reference proteome</keyword>
<dbReference type="AlphaFoldDB" id="A0A3P6T2A3"/>
<gene>
    <name evidence="2" type="ORF">NLS_LOCUS3597</name>
</gene>
<dbReference type="OrthoDB" id="5827321at2759"/>
<sequence>MKIYRAINFVDATKRGFRIVLLDSFLDSYLAPIQIPTLFITAVPLRVDEPAAIKIFYPDNIWNDKQLEWSGAECWHLHTLHGGALLLVFGTSLVPVCYWLALYKDVVSRLGRLVLSRWCVSTVQCFKWSWSFVSLLQDFMSLLLYHCCGGLWVMVVDHGAADREMLDA</sequence>
<name>A0A3P6T2A3_LITSI</name>
<feature type="transmembrane region" description="Helical" evidence="1">
    <location>
        <begin position="83"/>
        <end position="102"/>
    </location>
</feature>
<organism evidence="2 3">
    <name type="scientific">Litomosoides sigmodontis</name>
    <name type="common">Filarial nematode worm</name>
    <dbReference type="NCBI Taxonomy" id="42156"/>
    <lineage>
        <taxon>Eukaryota</taxon>
        <taxon>Metazoa</taxon>
        <taxon>Ecdysozoa</taxon>
        <taxon>Nematoda</taxon>
        <taxon>Chromadorea</taxon>
        <taxon>Rhabditida</taxon>
        <taxon>Spirurina</taxon>
        <taxon>Spiruromorpha</taxon>
        <taxon>Filarioidea</taxon>
        <taxon>Onchocercidae</taxon>
        <taxon>Litomosoides</taxon>
    </lineage>
</organism>
<accession>A0A3P6T2A3</accession>
<proteinExistence type="predicted"/>
<evidence type="ECO:0000313" key="3">
    <source>
        <dbReference type="Proteomes" id="UP000277928"/>
    </source>
</evidence>
<keyword evidence="1" id="KW-1133">Transmembrane helix</keyword>
<keyword evidence="1" id="KW-0472">Membrane</keyword>
<dbReference type="EMBL" id="UYRX01000200">
    <property type="protein sequence ID" value="VDK77269.1"/>
    <property type="molecule type" value="Genomic_DNA"/>
</dbReference>
<protein>
    <submittedName>
        <fullName evidence="2">Uncharacterized protein</fullName>
    </submittedName>
</protein>
<keyword evidence="1" id="KW-0812">Transmembrane</keyword>
<reference evidence="2 3" key="1">
    <citation type="submission" date="2018-08" db="EMBL/GenBank/DDBJ databases">
        <authorList>
            <person name="Laetsch R D."/>
            <person name="Stevens L."/>
            <person name="Kumar S."/>
            <person name="Blaxter L. M."/>
        </authorList>
    </citation>
    <scope>NUCLEOTIDE SEQUENCE [LARGE SCALE GENOMIC DNA]</scope>
</reference>
<evidence type="ECO:0000256" key="1">
    <source>
        <dbReference type="SAM" id="Phobius"/>
    </source>
</evidence>
<evidence type="ECO:0000313" key="2">
    <source>
        <dbReference type="EMBL" id="VDK77269.1"/>
    </source>
</evidence>